<dbReference type="InterPro" id="IPR010987">
    <property type="entry name" value="Glutathione-S-Trfase_C-like"/>
</dbReference>
<dbReference type="SUPFAM" id="SSF52833">
    <property type="entry name" value="Thioredoxin-like"/>
    <property type="match status" value="1"/>
</dbReference>
<reference evidence="3" key="1">
    <citation type="journal article" date="2019" name="Nat. Commun.">
        <title>Genome-wide association mapping of date palm fruit traits.</title>
        <authorList>
            <person name="Hazzouri K.M."/>
            <person name="Gros-Balthazard M."/>
            <person name="Flowers J.M."/>
            <person name="Copetti D."/>
            <person name="Lemansour A."/>
            <person name="Lebrun M."/>
            <person name="Masmoudi K."/>
            <person name="Ferrand S."/>
            <person name="Dhar M.I."/>
            <person name="Fresquez Z.A."/>
            <person name="Rosas U."/>
            <person name="Zhang J."/>
            <person name="Talag J."/>
            <person name="Lee S."/>
            <person name="Kudrna D."/>
            <person name="Powell R.F."/>
            <person name="Leitch I.J."/>
            <person name="Krueger R.R."/>
            <person name="Wing R.A."/>
            <person name="Amiri K.M.A."/>
            <person name="Purugganan M.D."/>
        </authorList>
    </citation>
    <scope>NUCLEOTIDE SEQUENCE [LARGE SCALE GENOMIC DNA]</scope>
    <source>
        <strain evidence="3">cv. Khalas</strain>
    </source>
</reference>
<dbReference type="Gene3D" id="3.40.30.10">
    <property type="entry name" value="Glutaredoxin"/>
    <property type="match status" value="1"/>
</dbReference>
<protein>
    <submittedName>
        <fullName evidence="4">Glutathione S-transferase TCHQD isoform X1</fullName>
    </submittedName>
</protein>
<dbReference type="PROSITE" id="PS50405">
    <property type="entry name" value="GST_CTER"/>
    <property type="match status" value="1"/>
</dbReference>
<dbReference type="Pfam" id="PF14497">
    <property type="entry name" value="GST_C_3"/>
    <property type="match status" value="1"/>
</dbReference>
<dbReference type="AlphaFoldDB" id="A0A8B7MSV7"/>
<name>A0A8B7MSV7_PHODC</name>
<dbReference type="PANTHER" id="PTHR45374:SF1">
    <property type="entry name" value="GLUTATHIONE S-TRANSFERASE TCHQD"/>
    <property type="match status" value="1"/>
</dbReference>
<dbReference type="OrthoDB" id="418495at2759"/>
<sequence length="293" mass="34327">MHAYPSGDHDFECWTLSVITKHIDLCLVMQLYHHPFSMDSQKVRLVLEEKGIDYTSYHVNPLTGKNMDASFFRMNPTAKLPVFQNGAHIIFRAIDIIQYIHRLTVSLNGEDKPISNEVMEWMQKIEGWSSKIFTLSHVPDKYRLFVSKFIRRVAIARMAEAPDMASVYHGKLREAYDTEDKLKDPDIVKQSEEKLARLLDDAEMQLNETKYLAGDEFTIADTMFVPVLARITLLGLEEELINSRPKIAEYYNFIKHRPSYKVVIGKYFSGWRRHQTFLKTMFFLGIRSLFRRY</sequence>
<dbReference type="SFLD" id="SFLDG00358">
    <property type="entry name" value="Main_(cytGST)"/>
    <property type="match status" value="1"/>
</dbReference>
<organism evidence="3 4">
    <name type="scientific">Phoenix dactylifera</name>
    <name type="common">Date palm</name>
    <dbReference type="NCBI Taxonomy" id="42345"/>
    <lineage>
        <taxon>Eukaryota</taxon>
        <taxon>Viridiplantae</taxon>
        <taxon>Streptophyta</taxon>
        <taxon>Embryophyta</taxon>
        <taxon>Tracheophyta</taxon>
        <taxon>Spermatophyta</taxon>
        <taxon>Magnoliopsida</taxon>
        <taxon>Liliopsida</taxon>
        <taxon>Arecaceae</taxon>
        <taxon>Coryphoideae</taxon>
        <taxon>Phoeniceae</taxon>
        <taxon>Phoenix</taxon>
    </lineage>
</organism>
<dbReference type="Gene3D" id="1.20.1050.10">
    <property type="match status" value="1"/>
</dbReference>
<evidence type="ECO:0000313" key="4">
    <source>
        <dbReference type="RefSeq" id="XP_017696851.1"/>
    </source>
</evidence>
<proteinExistence type="predicted"/>
<dbReference type="Proteomes" id="UP000228380">
    <property type="component" value="Chromosome 14"/>
</dbReference>
<dbReference type="PANTHER" id="PTHR45374">
    <property type="entry name" value="GLUTATHIONE S-TRANSFERASE TCHQD"/>
    <property type="match status" value="1"/>
</dbReference>
<feature type="domain" description="GST N-terminal" evidence="1">
    <location>
        <begin position="27"/>
        <end position="108"/>
    </location>
</feature>
<accession>A0A8B7MSV7</accession>
<dbReference type="InterPro" id="IPR004046">
    <property type="entry name" value="GST_C"/>
</dbReference>
<dbReference type="InterPro" id="IPR040079">
    <property type="entry name" value="Glutathione_S-Trfase"/>
</dbReference>
<dbReference type="SFLD" id="SFLDS00019">
    <property type="entry name" value="Glutathione_Transferase_(cytos"/>
    <property type="match status" value="1"/>
</dbReference>
<gene>
    <name evidence="4" type="primary">LOC103701365</name>
</gene>
<dbReference type="SUPFAM" id="SSF47616">
    <property type="entry name" value="GST C-terminal domain-like"/>
    <property type="match status" value="1"/>
</dbReference>
<evidence type="ECO:0000313" key="3">
    <source>
        <dbReference type="Proteomes" id="UP000228380"/>
    </source>
</evidence>
<dbReference type="InterPro" id="IPR036249">
    <property type="entry name" value="Thioredoxin-like_sf"/>
</dbReference>
<dbReference type="PROSITE" id="PS50404">
    <property type="entry name" value="GST_NTER"/>
    <property type="match status" value="1"/>
</dbReference>
<dbReference type="GO" id="GO:0004364">
    <property type="term" value="F:glutathione transferase activity"/>
    <property type="evidence" value="ECO:0007669"/>
    <property type="project" value="InterPro"/>
</dbReference>
<keyword evidence="3" id="KW-1185">Reference proteome</keyword>
<dbReference type="Pfam" id="PF02798">
    <property type="entry name" value="GST_N"/>
    <property type="match status" value="1"/>
</dbReference>
<dbReference type="RefSeq" id="XP_017696851.1">
    <property type="nucleotide sequence ID" value="XM_017841362.3"/>
</dbReference>
<dbReference type="GeneID" id="103701365"/>
<evidence type="ECO:0000259" key="1">
    <source>
        <dbReference type="PROSITE" id="PS50404"/>
    </source>
</evidence>
<dbReference type="InterPro" id="IPR044617">
    <property type="entry name" value="TCHQD"/>
</dbReference>
<dbReference type="CDD" id="cd00570">
    <property type="entry name" value="GST_N_family"/>
    <property type="match status" value="1"/>
</dbReference>
<dbReference type="InterPro" id="IPR004045">
    <property type="entry name" value="Glutathione_S-Trfase_N"/>
</dbReference>
<feature type="domain" description="GST C-terminal" evidence="2">
    <location>
        <begin position="140"/>
        <end position="282"/>
    </location>
</feature>
<evidence type="ECO:0000259" key="2">
    <source>
        <dbReference type="PROSITE" id="PS50405"/>
    </source>
</evidence>
<reference evidence="4" key="2">
    <citation type="submission" date="2025-08" db="UniProtKB">
        <authorList>
            <consortium name="RefSeq"/>
        </authorList>
    </citation>
    <scope>IDENTIFICATION</scope>
    <source>
        <tissue evidence="4">Young leaves</tissue>
    </source>
</reference>
<dbReference type="InterPro" id="IPR036282">
    <property type="entry name" value="Glutathione-S-Trfase_C_sf"/>
</dbReference>